<comment type="caution">
    <text evidence="2">The sequence shown here is derived from an EMBL/GenBank/DDBJ whole genome shotgun (WGS) entry which is preliminary data.</text>
</comment>
<dbReference type="GeneID" id="80911963"/>
<sequence>MAPVRISTSTKKKGIIPASSKVRKQQHPNNMQNINNHILSDQACRDTVDALDDTTAQNDLSNSPPIGKGRAHPYESPRNPTTSLSHEESARKYEELEFLDDAEMTIADDDADPDNDSSVIINLTRDPKSEPTLEKNHVFPFLKLPSELRRQIYQELVPCGYDIFYNRNRFKSNPMCVTAKDKDGNVYKRSVWRQVEEQWRSNNRSRAILVELTFPPVEFNIFLVNKVICNEARVTRAPPAILYGQNTFNFTITSVPKKYDKTNVFGLFDDPTRKHLLRDLRIIALHVEVNDGSTLAIKRHKERLQQFVQELQKYSHDSNKKSLLEKLKVDWFATSLNRRGHRFHVPGMSRGMGMRDTAIRSSHEAQRKYIFGLEGLTALSGVEEVEITGAYVPSWFIECLTRCLRGCAELPRPIDYPEILVRRKNRDKGNGARRTYRMVEMTTKKWCDPWLNWTEFADAEGIEIPEIDRLRLMGLGC</sequence>
<reference evidence="2" key="1">
    <citation type="submission" date="2022-10" db="EMBL/GenBank/DDBJ databases">
        <title>Tapping the CABI collections for fungal endophytes: first genome assemblies for Collariella, Neodidymelliopsis, Ascochyta clinopodiicola, Didymella pomorum, Didymosphaeria variabile, Neocosmospora piperis and Neocucurbitaria cava.</title>
        <authorList>
            <person name="Hill R."/>
        </authorList>
    </citation>
    <scope>NUCLEOTIDE SEQUENCE</scope>
    <source>
        <strain evidence="2">IMI 356815</strain>
    </source>
</reference>
<dbReference type="OrthoDB" id="5413827at2759"/>
<dbReference type="AlphaFoldDB" id="A0A9W8XHK3"/>
<evidence type="ECO:0000313" key="3">
    <source>
        <dbReference type="Proteomes" id="UP001140513"/>
    </source>
</evidence>
<feature type="region of interest" description="Disordered" evidence="1">
    <location>
        <begin position="55"/>
        <end position="89"/>
    </location>
</feature>
<feature type="compositionally biased region" description="Polar residues" evidence="1">
    <location>
        <begin position="55"/>
        <end position="64"/>
    </location>
</feature>
<dbReference type="EMBL" id="JAPEUX010000006">
    <property type="protein sequence ID" value="KAJ4349814.1"/>
    <property type="molecule type" value="Genomic_DNA"/>
</dbReference>
<dbReference type="Proteomes" id="UP001140513">
    <property type="component" value="Unassembled WGS sequence"/>
</dbReference>
<accession>A0A9W8XHK3</accession>
<protein>
    <submittedName>
        <fullName evidence="2">Uncharacterized protein</fullName>
    </submittedName>
</protein>
<evidence type="ECO:0000256" key="1">
    <source>
        <dbReference type="SAM" id="MobiDB-lite"/>
    </source>
</evidence>
<dbReference type="RefSeq" id="XP_056068744.1">
    <property type="nucleotide sequence ID" value="XM_056217188.1"/>
</dbReference>
<name>A0A9W8XHK3_9PLEO</name>
<keyword evidence="3" id="KW-1185">Reference proteome</keyword>
<feature type="region of interest" description="Disordered" evidence="1">
    <location>
        <begin position="1"/>
        <end position="26"/>
    </location>
</feature>
<organism evidence="2 3">
    <name type="scientific">Didymosphaeria variabile</name>
    <dbReference type="NCBI Taxonomy" id="1932322"/>
    <lineage>
        <taxon>Eukaryota</taxon>
        <taxon>Fungi</taxon>
        <taxon>Dikarya</taxon>
        <taxon>Ascomycota</taxon>
        <taxon>Pezizomycotina</taxon>
        <taxon>Dothideomycetes</taxon>
        <taxon>Pleosporomycetidae</taxon>
        <taxon>Pleosporales</taxon>
        <taxon>Massarineae</taxon>
        <taxon>Didymosphaeriaceae</taxon>
        <taxon>Didymosphaeria</taxon>
    </lineage>
</organism>
<evidence type="ECO:0000313" key="2">
    <source>
        <dbReference type="EMBL" id="KAJ4349814.1"/>
    </source>
</evidence>
<proteinExistence type="predicted"/>
<gene>
    <name evidence="2" type="ORF">N0V89_008433</name>
</gene>